<organism evidence="3 4">
    <name type="scientific">Rhodopseudomonas faecalis</name>
    <dbReference type="NCBI Taxonomy" id="99655"/>
    <lineage>
        <taxon>Bacteria</taxon>
        <taxon>Pseudomonadati</taxon>
        <taxon>Pseudomonadota</taxon>
        <taxon>Alphaproteobacteria</taxon>
        <taxon>Hyphomicrobiales</taxon>
        <taxon>Nitrobacteraceae</taxon>
        <taxon>Rhodopseudomonas</taxon>
    </lineage>
</organism>
<comment type="caution">
    <text evidence="3">The sequence shown here is derived from an EMBL/GenBank/DDBJ whole genome shotgun (WGS) entry which is preliminary data.</text>
</comment>
<gene>
    <name evidence="3" type="ORF">BJ122_1483</name>
</gene>
<name>A0A318T7X1_9BRAD</name>
<keyword evidence="2" id="KW-1133">Transmembrane helix</keyword>
<feature type="region of interest" description="Disordered" evidence="1">
    <location>
        <begin position="207"/>
        <end position="272"/>
    </location>
</feature>
<dbReference type="RefSeq" id="WP_110782803.1">
    <property type="nucleotide sequence ID" value="NZ_QJTI01000048.1"/>
</dbReference>
<sequence>MIDFSFDDTTAATPGLRALGRRLIRQEWPYLLMLLLVLLGVGYTGFAEAPIRGYWMLLTPVIAAICVATVWPELPDSQERWRAIRTQALHWGAVLIAMELIFITETTRMMTAEASALSVLTLLALGTFIAAIHLPSWRIALVGLLLAIAVPCIVLLERWAMFVLLLGAVAAAVIVPVWWTYFRKPPQDEAEPLSTAPPQAASRAAPSVVPSIEPNIEPSVQPSIVRNAGPSAGPGVVTGTPGVAAPPQNPRAGHPPDGGADQNAAPNAARTA</sequence>
<proteinExistence type="predicted"/>
<evidence type="ECO:0000256" key="2">
    <source>
        <dbReference type="SAM" id="Phobius"/>
    </source>
</evidence>
<dbReference type="OrthoDB" id="7375506at2"/>
<dbReference type="AlphaFoldDB" id="A0A318T7X1"/>
<feature type="transmembrane region" description="Helical" evidence="2">
    <location>
        <begin position="139"/>
        <end position="156"/>
    </location>
</feature>
<feature type="transmembrane region" description="Helical" evidence="2">
    <location>
        <begin position="83"/>
        <end position="102"/>
    </location>
</feature>
<protein>
    <submittedName>
        <fullName evidence="3">Uncharacterized protein</fullName>
    </submittedName>
</protein>
<feature type="transmembrane region" description="Helical" evidence="2">
    <location>
        <begin position="163"/>
        <end position="182"/>
    </location>
</feature>
<dbReference type="Proteomes" id="UP000248148">
    <property type="component" value="Unassembled WGS sequence"/>
</dbReference>
<evidence type="ECO:0000313" key="3">
    <source>
        <dbReference type="EMBL" id="PYE99008.1"/>
    </source>
</evidence>
<keyword evidence="2" id="KW-0812">Transmembrane</keyword>
<feature type="transmembrane region" description="Helical" evidence="2">
    <location>
        <begin position="28"/>
        <end position="46"/>
    </location>
</feature>
<dbReference type="EMBL" id="QJTI01000048">
    <property type="protein sequence ID" value="PYE99008.1"/>
    <property type="molecule type" value="Genomic_DNA"/>
</dbReference>
<keyword evidence="2" id="KW-0472">Membrane</keyword>
<evidence type="ECO:0000256" key="1">
    <source>
        <dbReference type="SAM" id="MobiDB-lite"/>
    </source>
</evidence>
<reference evidence="3 4" key="1">
    <citation type="submission" date="2018-06" db="EMBL/GenBank/DDBJ databases">
        <title>Genomic Encyclopedia of Archaeal and Bacterial Type Strains, Phase II (KMG-II): from individual species to whole genera.</title>
        <authorList>
            <person name="Goeker M."/>
        </authorList>
    </citation>
    <scope>NUCLEOTIDE SEQUENCE [LARGE SCALE GENOMIC DNA]</scope>
    <source>
        <strain evidence="3 4">JCM 11668</strain>
    </source>
</reference>
<feature type="transmembrane region" description="Helical" evidence="2">
    <location>
        <begin position="53"/>
        <end position="71"/>
    </location>
</feature>
<accession>A0A318T7X1</accession>
<keyword evidence="4" id="KW-1185">Reference proteome</keyword>
<feature type="compositionally biased region" description="Low complexity" evidence="1">
    <location>
        <begin position="228"/>
        <end position="246"/>
    </location>
</feature>
<feature type="transmembrane region" description="Helical" evidence="2">
    <location>
        <begin position="114"/>
        <end position="133"/>
    </location>
</feature>
<evidence type="ECO:0000313" key="4">
    <source>
        <dbReference type="Proteomes" id="UP000248148"/>
    </source>
</evidence>